<feature type="compositionally biased region" description="Low complexity" evidence="1">
    <location>
        <begin position="58"/>
        <end position="72"/>
    </location>
</feature>
<name>A0A8H6SCW4_9AGAR</name>
<evidence type="ECO:0000256" key="1">
    <source>
        <dbReference type="SAM" id="MobiDB-lite"/>
    </source>
</evidence>
<protein>
    <submittedName>
        <fullName evidence="2">Uncharacterized protein</fullName>
    </submittedName>
</protein>
<dbReference type="Proteomes" id="UP000636479">
    <property type="component" value="Unassembled WGS sequence"/>
</dbReference>
<keyword evidence="3" id="KW-1185">Reference proteome</keyword>
<dbReference type="EMBL" id="JACAZF010000008">
    <property type="protein sequence ID" value="KAF7297215.1"/>
    <property type="molecule type" value="Genomic_DNA"/>
</dbReference>
<feature type="region of interest" description="Disordered" evidence="1">
    <location>
        <begin position="1"/>
        <end position="186"/>
    </location>
</feature>
<dbReference type="RefSeq" id="XP_037217574.1">
    <property type="nucleotide sequence ID" value="XM_037366162.1"/>
</dbReference>
<gene>
    <name evidence="2" type="ORF">MIND_00954600</name>
</gene>
<dbReference type="OrthoDB" id="3053347at2759"/>
<organism evidence="2 3">
    <name type="scientific">Mycena indigotica</name>
    <dbReference type="NCBI Taxonomy" id="2126181"/>
    <lineage>
        <taxon>Eukaryota</taxon>
        <taxon>Fungi</taxon>
        <taxon>Dikarya</taxon>
        <taxon>Basidiomycota</taxon>
        <taxon>Agaricomycotina</taxon>
        <taxon>Agaricomycetes</taxon>
        <taxon>Agaricomycetidae</taxon>
        <taxon>Agaricales</taxon>
        <taxon>Marasmiineae</taxon>
        <taxon>Mycenaceae</taxon>
        <taxon>Mycena</taxon>
    </lineage>
</organism>
<feature type="compositionally biased region" description="Polar residues" evidence="1">
    <location>
        <begin position="155"/>
        <end position="167"/>
    </location>
</feature>
<accession>A0A8H6SCW4</accession>
<feature type="compositionally biased region" description="Pro residues" evidence="1">
    <location>
        <begin position="10"/>
        <end position="22"/>
    </location>
</feature>
<evidence type="ECO:0000313" key="2">
    <source>
        <dbReference type="EMBL" id="KAF7297215.1"/>
    </source>
</evidence>
<dbReference type="AlphaFoldDB" id="A0A8H6SCW4"/>
<feature type="compositionally biased region" description="Low complexity" evidence="1">
    <location>
        <begin position="137"/>
        <end position="148"/>
    </location>
</feature>
<dbReference type="GeneID" id="59348678"/>
<sequence length="200" mass="21945">MPITIIQPPSFVPPTVSTPPTPASDISTTPSEAELPRMPRTPYFYFDDAFDEPSLNESSHPSPTSPPTSISRSFRRIASRTQGLLFKDLTGKPTPMPPPAETQTRPIPMSKSLPPPSDSSSDSSEWPDHDQPELPPDTDSTSDSETTPIHVDLPSLNQPQRVGSQATLHAVPRQSARFSAGGRWNRADVREVIMELRLLK</sequence>
<reference evidence="2" key="1">
    <citation type="submission" date="2020-05" db="EMBL/GenBank/DDBJ databases">
        <title>Mycena genomes resolve the evolution of fungal bioluminescence.</title>
        <authorList>
            <person name="Tsai I.J."/>
        </authorList>
    </citation>
    <scope>NUCLEOTIDE SEQUENCE</scope>
    <source>
        <strain evidence="2">171206Taipei</strain>
    </source>
</reference>
<proteinExistence type="predicted"/>
<evidence type="ECO:0000313" key="3">
    <source>
        <dbReference type="Proteomes" id="UP000636479"/>
    </source>
</evidence>
<comment type="caution">
    <text evidence="2">The sequence shown here is derived from an EMBL/GenBank/DDBJ whole genome shotgun (WGS) entry which is preliminary data.</text>
</comment>